<feature type="transmembrane region" description="Helical" evidence="2">
    <location>
        <begin position="551"/>
        <end position="569"/>
    </location>
</feature>
<accession>A0A919IWM3</accession>
<feature type="transmembrane region" description="Helical" evidence="2">
    <location>
        <begin position="1505"/>
        <end position="1526"/>
    </location>
</feature>
<dbReference type="Proteomes" id="UP000598174">
    <property type="component" value="Unassembled WGS sequence"/>
</dbReference>
<feature type="transmembrane region" description="Helical" evidence="2">
    <location>
        <begin position="1456"/>
        <end position="1475"/>
    </location>
</feature>
<feature type="transmembrane region" description="Helical" evidence="2">
    <location>
        <begin position="1532"/>
        <end position="1551"/>
    </location>
</feature>
<feature type="transmembrane region" description="Helical" evidence="2">
    <location>
        <begin position="1396"/>
        <end position="1419"/>
    </location>
</feature>
<feature type="transmembrane region" description="Helical" evidence="2">
    <location>
        <begin position="937"/>
        <end position="957"/>
    </location>
</feature>
<organism evidence="3 4">
    <name type="scientific">Paractinoplanes ferrugineus</name>
    <dbReference type="NCBI Taxonomy" id="113564"/>
    <lineage>
        <taxon>Bacteria</taxon>
        <taxon>Bacillati</taxon>
        <taxon>Actinomycetota</taxon>
        <taxon>Actinomycetes</taxon>
        <taxon>Micromonosporales</taxon>
        <taxon>Micromonosporaceae</taxon>
        <taxon>Paractinoplanes</taxon>
    </lineage>
</organism>
<feature type="transmembrane region" description="Helical" evidence="2">
    <location>
        <begin position="234"/>
        <end position="253"/>
    </location>
</feature>
<feature type="transmembrane region" description="Helical" evidence="2">
    <location>
        <begin position="880"/>
        <end position="899"/>
    </location>
</feature>
<sequence>MAQAGQSDSYDEELARIEASIAELKIRDMAAAKQRSDIASKIQAAQFQRDILAHANQQKKAKSVKTRRVRRRSEDFSPPPPPGDATREAPPPPPGGATQETPPPPPGGATQETPPPPPGSATWETPPPPPGSAPAGDMPPRSGGARPAGSAARASGSRTSGPRTSGPRPTGPRPEWSPPGSAHSGPPGVASDGATLLVDDPPPTERIGPTPRRAGFTGGEQHPPEASTQSVQNITLALGALLIGVAAVVFAGVAVSNPLARATILALFTAVALAAAPGIAKRDLSSTAETIAGVGLVLLPMTLWALHGSALAGGPGTPAPLFLGITFAVTSVASFVYATTTKLSAPRYATVIALQPVPPLLAYPSIQSPAGWGLALTVVAVLDLLLLTTVINSGRLVPRWPMNRPVPADREGMAPGDEAYAAGAADFAAETPPRPESQPEEPDLIIEGMTGRRRWKWAPTRIFPGPRPAGAPAAATVPVAPAARPPSADWLRELTFALLCVASAGALLYSAVALLQARLVSDALRSGLILVLAALAAVAAAHLLDNALARNITGGVLTLAVIGSAARIADVVSPRWTLVVAAAAVAVVGALVGLLRDEVRRGPEIASAIALVIIGVFLTLDGIRAALAPLQAARPVWDADTANYAQRISEAAGDSGWLLAFSALLVTFAAALALPRSVRHEGAVIGVALTALSVPSSLGLRWSEAPWPLVLAAIAIGAAGVVSAGTRRVAITHVAAAGTVGLFGAGAALSASWLTAAVLTALAGAGVMLTVAARLIPFKLYAWVIGDWAAGGAALALPGAVVTAALAVSDRGDGPPPTEAVTVPALAVGFLAVAATLSYAAVFQVARREVSVPLTAGAGLGAVALALAALMAPGATPPDVWVGALLLVAAALLFFAKSIDNGRRSDRVLDGPDIAAAAATVAICGALARVFALAFPAAPLAVAGVVVLIVALGVATLPDDWRRGPVRGLAAGGIVVGAIAGYQALAGGLKVLALHGNVWAADLSRYPDAAQPGAWQAPFTLVVIALAAAFAAPRPWSYAISATCGALAAIGTPAALGLPWWSPLLVGGAVAIAYAMAAIAATDPRSAICRAAAAAAVLLHTAGAGLARPWSTGLALLLIVLTGVLTAVMARTPVAPAANADEAPPPSRWRSPAVTEADLARDDTGMPRHRAQIGGAATGGALLAVPGVLAALAADQGHGAQVVLTAALAASALSLAALALAGRWIPQYLPWATVGLVLGATGTAFASIPTPYSTALYAAAAALMGVMAELLRGATPAPGLTVARNRYWSGSSYETTRWTSLRPSGLSGRWMVDPATSAVVLALLPTVLAIFSIAPALKAALIDPLGQVGHIWDGPITALSQPSSGSVDATSVLAIVLLTGASALAAIGFGGKTSEAVPVILPGIAITLLIAPIALHLAFPAATSAALVVFTVSMLGLALTPPPATTRGSLLRTVRNIVFVIGLLAGNAGLAGALAQQPLTLFTLGSAVGVGLVAALAGRSQPARVLGWLFAAVMAQFFVLTAAIAAGVDRSWAAFGVLGVGAALLVIEAAVPRMGLPHYRREATTVEWAGYTSAVLAGALAYDSPAHLAALFAAWGAVLGLAASRTGRSSNQRRLLFWLAIGFEIVGWWLFISLADVALPEAYTLPFAALALAVGAVESRTRADLSSWAAYGPALLAAFVPTIGIVLAGDGGELREVLLLLGAVATLIVGSTYRQQAPVVVGAVATGFTAIHFVTTLVGPWPVLLPVGLILLIFGATNENRRRTREGLRDALVRMR</sequence>
<evidence type="ECO:0000256" key="2">
    <source>
        <dbReference type="SAM" id="Phobius"/>
    </source>
</evidence>
<feature type="transmembrane region" description="Helical" evidence="2">
    <location>
        <begin position="1200"/>
        <end position="1221"/>
    </location>
</feature>
<feature type="transmembrane region" description="Helical" evidence="2">
    <location>
        <begin position="1481"/>
        <end position="1498"/>
    </location>
</feature>
<feature type="transmembrane region" description="Helical" evidence="2">
    <location>
        <begin position="729"/>
        <end position="747"/>
    </location>
</feature>
<keyword evidence="2" id="KW-1133">Transmembrane helix</keyword>
<feature type="transmembrane region" description="Helical" evidence="2">
    <location>
        <begin position="523"/>
        <end position="544"/>
    </location>
</feature>
<feature type="transmembrane region" description="Helical" evidence="2">
    <location>
        <begin position="1113"/>
        <end position="1130"/>
    </location>
</feature>
<gene>
    <name evidence="3" type="ORF">Afe05nite_16550</name>
</gene>
<feature type="transmembrane region" description="Helical" evidence="2">
    <location>
        <begin position="1669"/>
        <end position="1688"/>
    </location>
</feature>
<feature type="transmembrane region" description="Helical" evidence="2">
    <location>
        <begin position="372"/>
        <end position="394"/>
    </location>
</feature>
<feature type="transmembrane region" description="Helical" evidence="2">
    <location>
        <begin position="1694"/>
        <end position="1710"/>
    </location>
</feature>
<evidence type="ECO:0000313" key="3">
    <source>
        <dbReference type="EMBL" id="GIE09815.1"/>
    </source>
</evidence>
<feature type="transmembrane region" description="Helical" evidence="2">
    <location>
        <begin position="1586"/>
        <end position="1603"/>
    </location>
</feature>
<feature type="transmembrane region" description="Helical" evidence="2">
    <location>
        <begin position="1741"/>
        <end position="1757"/>
    </location>
</feature>
<feature type="transmembrane region" description="Helical" evidence="2">
    <location>
        <begin position="1318"/>
        <end position="1337"/>
    </location>
</feature>
<feature type="compositionally biased region" description="Basic residues" evidence="1">
    <location>
        <begin position="57"/>
        <end position="71"/>
    </location>
</feature>
<feature type="transmembrane region" description="Helical" evidence="2">
    <location>
        <begin position="1254"/>
        <end position="1271"/>
    </location>
</feature>
<feature type="compositionally biased region" description="Low complexity" evidence="1">
    <location>
        <begin position="133"/>
        <end position="168"/>
    </location>
</feature>
<feature type="transmembrane region" description="Helical" evidence="2">
    <location>
        <begin position="969"/>
        <end position="993"/>
    </location>
</feature>
<reference evidence="3" key="1">
    <citation type="submission" date="2021-01" db="EMBL/GenBank/DDBJ databases">
        <title>Whole genome shotgun sequence of Actinoplanes ferrugineus NBRC 15555.</title>
        <authorList>
            <person name="Komaki H."/>
            <person name="Tamura T."/>
        </authorList>
    </citation>
    <scope>NUCLEOTIDE SEQUENCE</scope>
    <source>
        <strain evidence="3">NBRC 15555</strain>
    </source>
</reference>
<feature type="transmembrane region" description="Helical" evidence="2">
    <location>
        <begin position="854"/>
        <end position="874"/>
    </location>
</feature>
<comment type="caution">
    <text evidence="3">The sequence shown here is derived from an EMBL/GenBank/DDBJ whole genome shotgun (WGS) entry which is preliminary data.</text>
</comment>
<name>A0A919IWM3_9ACTN</name>
<feature type="region of interest" description="Disordered" evidence="1">
    <location>
        <begin position="53"/>
        <end position="228"/>
    </location>
</feature>
<feature type="compositionally biased region" description="Pro residues" evidence="1">
    <location>
        <begin position="77"/>
        <end position="132"/>
    </location>
</feature>
<feature type="transmembrane region" description="Helical" evidence="2">
    <location>
        <begin position="494"/>
        <end position="517"/>
    </location>
</feature>
<feature type="transmembrane region" description="Helical" evidence="2">
    <location>
        <begin position="788"/>
        <end position="808"/>
    </location>
</feature>
<feature type="transmembrane region" description="Helical" evidence="2">
    <location>
        <begin position="319"/>
        <end position="338"/>
    </location>
</feature>
<feature type="transmembrane region" description="Helical" evidence="2">
    <location>
        <begin position="1369"/>
        <end position="1389"/>
    </location>
</feature>
<protein>
    <submittedName>
        <fullName evidence="3">Uncharacterized protein</fullName>
    </submittedName>
</protein>
<feature type="transmembrane region" description="Helical" evidence="2">
    <location>
        <begin position="1228"/>
        <end position="1248"/>
    </location>
</feature>
<feature type="transmembrane region" description="Helical" evidence="2">
    <location>
        <begin position="1013"/>
        <end position="1031"/>
    </location>
</feature>
<dbReference type="InterPro" id="IPR058062">
    <property type="entry name" value="SCO7613_C"/>
</dbReference>
<feature type="transmembrane region" description="Helical" evidence="2">
    <location>
        <begin position="1038"/>
        <end position="1058"/>
    </location>
</feature>
<feature type="transmembrane region" description="Helical" evidence="2">
    <location>
        <begin position="1064"/>
        <end position="1081"/>
    </location>
</feature>
<feature type="transmembrane region" description="Helical" evidence="2">
    <location>
        <begin position="682"/>
        <end position="699"/>
    </location>
</feature>
<feature type="transmembrane region" description="Helical" evidence="2">
    <location>
        <begin position="705"/>
        <end position="722"/>
    </location>
</feature>
<evidence type="ECO:0000256" key="1">
    <source>
        <dbReference type="SAM" id="MobiDB-lite"/>
    </source>
</evidence>
<feature type="transmembrane region" description="Helical" evidence="2">
    <location>
        <begin position="753"/>
        <end position="776"/>
    </location>
</feature>
<feature type="transmembrane region" description="Helical" evidence="2">
    <location>
        <begin position="1173"/>
        <end position="1194"/>
    </location>
</feature>
<feature type="transmembrane region" description="Helical" evidence="2">
    <location>
        <begin position="657"/>
        <end position="675"/>
    </location>
</feature>
<feature type="transmembrane region" description="Helical" evidence="2">
    <location>
        <begin position="259"/>
        <end position="279"/>
    </location>
</feature>
<feature type="transmembrane region" description="Helical" evidence="2">
    <location>
        <begin position="607"/>
        <end position="627"/>
    </location>
</feature>
<feature type="transmembrane region" description="Helical" evidence="2">
    <location>
        <begin position="575"/>
        <end position="595"/>
    </location>
</feature>
<feature type="compositionally biased region" description="Low complexity" evidence="1">
    <location>
        <begin position="178"/>
        <end position="191"/>
    </location>
</feature>
<dbReference type="NCBIfam" id="NF047321">
    <property type="entry name" value="SCO7613_CTERM"/>
    <property type="match status" value="1"/>
</dbReference>
<keyword evidence="4" id="KW-1185">Reference proteome</keyword>
<evidence type="ECO:0000313" key="4">
    <source>
        <dbReference type="Proteomes" id="UP000598174"/>
    </source>
</evidence>
<dbReference type="RefSeq" id="WP_203816403.1">
    <property type="nucleotide sequence ID" value="NZ_BAAABP010000007.1"/>
</dbReference>
<feature type="transmembrane region" description="Helical" evidence="2">
    <location>
        <begin position="1425"/>
        <end position="1444"/>
    </location>
</feature>
<keyword evidence="2" id="KW-0812">Transmembrane</keyword>
<feature type="transmembrane region" description="Helical" evidence="2">
    <location>
        <begin position="1615"/>
        <end position="1632"/>
    </location>
</feature>
<feature type="transmembrane region" description="Helical" evidence="2">
    <location>
        <begin position="820"/>
        <end position="842"/>
    </location>
</feature>
<proteinExistence type="predicted"/>
<feature type="transmembrane region" description="Helical" evidence="2">
    <location>
        <begin position="1563"/>
        <end position="1580"/>
    </location>
</feature>
<feature type="transmembrane region" description="Helical" evidence="2">
    <location>
        <begin position="291"/>
        <end position="313"/>
    </location>
</feature>
<keyword evidence="2" id="KW-0472">Membrane</keyword>
<dbReference type="EMBL" id="BOMM01000012">
    <property type="protein sequence ID" value="GIE09815.1"/>
    <property type="molecule type" value="Genomic_DNA"/>
</dbReference>